<evidence type="ECO:0000256" key="5">
    <source>
        <dbReference type="ARBA" id="ARBA00023163"/>
    </source>
</evidence>
<feature type="compositionally biased region" description="Basic and acidic residues" evidence="8">
    <location>
        <begin position="249"/>
        <end position="258"/>
    </location>
</feature>
<evidence type="ECO:0000256" key="1">
    <source>
        <dbReference type="ARBA" id="ARBA00004123"/>
    </source>
</evidence>
<feature type="domain" description="BZIP" evidence="9">
    <location>
        <begin position="256"/>
        <end position="319"/>
    </location>
</feature>
<dbReference type="EMBL" id="CAJVCH010554655">
    <property type="protein sequence ID" value="CAG7830187.1"/>
    <property type="molecule type" value="Genomic_DNA"/>
</dbReference>
<dbReference type="CDD" id="cd14695">
    <property type="entry name" value="bZIP_HLF"/>
    <property type="match status" value="1"/>
</dbReference>
<dbReference type="OrthoDB" id="6022300at2759"/>
<accession>A0A8J2PVU7</accession>
<comment type="caution">
    <text evidence="10">The sequence shown here is derived from an EMBL/GenBank/DDBJ whole genome shotgun (WGS) entry which is preliminary data.</text>
</comment>
<feature type="compositionally biased region" description="Low complexity" evidence="8">
    <location>
        <begin position="179"/>
        <end position="202"/>
    </location>
</feature>
<feature type="region of interest" description="Disordered" evidence="8">
    <location>
        <begin position="46"/>
        <end position="70"/>
    </location>
</feature>
<dbReference type="SMART" id="SM00338">
    <property type="entry name" value="BRLZ"/>
    <property type="match status" value="1"/>
</dbReference>
<keyword evidence="11" id="KW-1185">Reference proteome</keyword>
<dbReference type="PANTHER" id="PTHR11988:SF27">
    <property type="entry name" value="GH27708P"/>
    <property type="match status" value="1"/>
</dbReference>
<dbReference type="GO" id="GO:0005634">
    <property type="term" value="C:nucleus"/>
    <property type="evidence" value="ECO:0007669"/>
    <property type="project" value="UniProtKB-SubCell"/>
</dbReference>
<dbReference type="AlphaFoldDB" id="A0A8J2PVU7"/>
<dbReference type="FunFam" id="1.20.5.170:FF:000007">
    <property type="entry name" value="hepatic leukemia factor isoform X2"/>
    <property type="match status" value="1"/>
</dbReference>
<name>A0A8J2PVU7_9HEXA</name>
<keyword evidence="3" id="KW-0805">Transcription regulation</keyword>
<feature type="compositionally biased region" description="Basic and acidic residues" evidence="8">
    <location>
        <begin position="217"/>
        <end position="237"/>
    </location>
</feature>
<gene>
    <name evidence="10" type="ORF">AFUS01_LOCUS40009</name>
</gene>
<evidence type="ECO:0000259" key="9">
    <source>
        <dbReference type="PROSITE" id="PS50217"/>
    </source>
</evidence>
<dbReference type="InterPro" id="IPR040223">
    <property type="entry name" value="PAR_bZIP"/>
</dbReference>
<feature type="coiled-coil region" evidence="7">
    <location>
        <begin position="288"/>
        <end position="322"/>
    </location>
</feature>
<keyword evidence="5" id="KW-0804">Transcription</keyword>
<sequence length="323" mass="36629">MTSEIPTDSRWRNYQHLIWTQQQIHMQIQQQQLQNSKGVGNVDGTMGDTPGVHVQPPQAGQNENEKNGEEKTKEMIDPWDNFDAHSAFLGPTLWDKRLPYDGQDFKLEYMELEDFLSENGIPVEPPQENGFLGANGVVQQPRDLGSQIADGCSTGSPFSVGSQFMAGPSRAASHTGRISQLRSLSSTHSHSSRSPSPCESQSNESLDKGSSISPDSMHSDGHDFDPRTRAFSEEELKPQPMVKKSKKQFVPDEQKDAKYWSRRRKNNLAAKRSRDARRVKENQIAMRAGFLEKENSIMKQEIERVQKENLLLKEQLSRCHREH</sequence>
<evidence type="ECO:0000256" key="8">
    <source>
        <dbReference type="SAM" id="MobiDB-lite"/>
    </source>
</evidence>
<reference evidence="10" key="1">
    <citation type="submission" date="2021-06" db="EMBL/GenBank/DDBJ databases">
        <authorList>
            <person name="Hodson N. C."/>
            <person name="Mongue J. A."/>
            <person name="Jaron S. K."/>
        </authorList>
    </citation>
    <scope>NUCLEOTIDE SEQUENCE</scope>
</reference>
<evidence type="ECO:0000313" key="11">
    <source>
        <dbReference type="Proteomes" id="UP000708208"/>
    </source>
</evidence>
<keyword evidence="6" id="KW-0539">Nucleus</keyword>
<dbReference type="PROSITE" id="PS50217">
    <property type="entry name" value="BZIP"/>
    <property type="match status" value="1"/>
</dbReference>
<dbReference type="Proteomes" id="UP000708208">
    <property type="component" value="Unassembled WGS sequence"/>
</dbReference>
<evidence type="ECO:0000256" key="3">
    <source>
        <dbReference type="ARBA" id="ARBA00023015"/>
    </source>
</evidence>
<dbReference type="GO" id="GO:0000978">
    <property type="term" value="F:RNA polymerase II cis-regulatory region sequence-specific DNA binding"/>
    <property type="evidence" value="ECO:0007669"/>
    <property type="project" value="TreeGrafter"/>
</dbReference>
<evidence type="ECO:0000256" key="7">
    <source>
        <dbReference type="SAM" id="Coils"/>
    </source>
</evidence>
<dbReference type="GO" id="GO:0000981">
    <property type="term" value="F:DNA-binding transcription factor activity, RNA polymerase II-specific"/>
    <property type="evidence" value="ECO:0007669"/>
    <property type="project" value="TreeGrafter"/>
</dbReference>
<evidence type="ECO:0000313" key="10">
    <source>
        <dbReference type="EMBL" id="CAG7830187.1"/>
    </source>
</evidence>
<dbReference type="PANTHER" id="PTHR11988">
    <property type="entry name" value="THYROTROPH EMBRYONIC FACTOR RELATED"/>
    <property type="match status" value="1"/>
</dbReference>
<evidence type="ECO:0000256" key="4">
    <source>
        <dbReference type="ARBA" id="ARBA00023125"/>
    </source>
</evidence>
<evidence type="ECO:0000256" key="2">
    <source>
        <dbReference type="ARBA" id="ARBA00009208"/>
    </source>
</evidence>
<proteinExistence type="inferred from homology"/>
<organism evidence="10 11">
    <name type="scientific">Allacma fusca</name>
    <dbReference type="NCBI Taxonomy" id="39272"/>
    <lineage>
        <taxon>Eukaryota</taxon>
        <taxon>Metazoa</taxon>
        <taxon>Ecdysozoa</taxon>
        <taxon>Arthropoda</taxon>
        <taxon>Hexapoda</taxon>
        <taxon>Collembola</taxon>
        <taxon>Symphypleona</taxon>
        <taxon>Sminthuridae</taxon>
        <taxon>Allacma</taxon>
    </lineage>
</organism>
<dbReference type="InterPro" id="IPR004827">
    <property type="entry name" value="bZIP"/>
</dbReference>
<keyword evidence="7" id="KW-0175">Coiled coil</keyword>
<evidence type="ECO:0000256" key="6">
    <source>
        <dbReference type="ARBA" id="ARBA00023242"/>
    </source>
</evidence>
<dbReference type="Pfam" id="PF07716">
    <property type="entry name" value="bZIP_2"/>
    <property type="match status" value="1"/>
</dbReference>
<keyword evidence="4" id="KW-0238">DNA-binding</keyword>
<feature type="region of interest" description="Disordered" evidence="8">
    <location>
        <begin position="160"/>
        <end position="258"/>
    </location>
</feature>
<protein>
    <recommendedName>
        <fullName evidence="9">BZIP domain-containing protein</fullName>
    </recommendedName>
</protein>
<comment type="subcellular location">
    <subcellularLocation>
        <location evidence="1">Nucleus</location>
    </subcellularLocation>
</comment>
<comment type="similarity">
    <text evidence="2">Belongs to the bZIP family. PAR subfamily.</text>
</comment>